<dbReference type="GO" id="GO:0015666">
    <property type="term" value="F:restriction endodeoxyribonuclease activity"/>
    <property type="evidence" value="ECO:0007669"/>
    <property type="project" value="TreeGrafter"/>
</dbReference>
<reference evidence="3" key="2">
    <citation type="journal article" date="2015" name="Genome Announc.">
        <title>Draft Genome Sequence of Filamentous Marine Cyanobacterium Lyngbya confervoides Strain BDU141951.</title>
        <authorList>
            <person name="Chandrababunaidu M.M."/>
            <person name="Sen D."/>
            <person name="Tripathy S."/>
        </authorList>
    </citation>
    <scope>NUCLEOTIDE SEQUENCE</scope>
    <source>
        <strain evidence="3">BDU141951</strain>
    </source>
</reference>
<name>A0A0C1YIA8_9CYAN</name>
<comment type="caution">
    <text evidence="3">The sequence shown here is derived from an EMBL/GenBank/DDBJ whole genome shotgun (WGS) entry which is preliminary data.</text>
</comment>
<evidence type="ECO:0000259" key="1">
    <source>
        <dbReference type="Pfam" id="PF04471"/>
    </source>
</evidence>
<dbReference type="SUPFAM" id="SSF52980">
    <property type="entry name" value="Restriction endonuclease-like"/>
    <property type="match status" value="1"/>
</dbReference>
<dbReference type="GO" id="GO:0003677">
    <property type="term" value="F:DNA binding"/>
    <property type="evidence" value="ECO:0007669"/>
    <property type="project" value="InterPro"/>
</dbReference>
<keyword evidence="3" id="KW-0378">Hydrolase</keyword>
<dbReference type="Gene3D" id="3.40.1350.10">
    <property type="match status" value="1"/>
</dbReference>
<keyword evidence="3" id="KW-0255">Endonuclease</keyword>
<dbReference type="InterPro" id="IPR011335">
    <property type="entry name" value="Restrct_endonuc-II-like"/>
</dbReference>
<protein>
    <submittedName>
        <fullName evidence="3">Restriction endonuclease</fullName>
    </submittedName>
</protein>
<dbReference type="GO" id="GO:0009307">
    <property type="term" value="P:DNA restriction-modification system"/>
    <property type="evidence" value="ECO:0007669"/>
    <property type="project" value="InterPro"/>
</dbReference>
<organism evidence="3">
    <name type="scientific">Lyngbya confervoides BDU141951</name>
    <dbReference type="NCBI Taxonomy" id="1574623"/>
    <lineage>
        <taxon>Bacteria</taxon>
        <taxon>Bacillati</taxon>
        <taxon>Cyanobacteriota</taxon>
        <taxon>Cyanophyceae</taxon>
        <taxon>Oscillatoriophycideae</taxon>
        <taxon>Oscillatoriales</taxon>
        <taxon>Microcoleaceae</taxon>
        <taxon>Lyngbya</taxon>
    </lineage>
</organism>
<evidence type="ECO:0000259" key="2">
    <source>
        <dbReference type="Pfam" id="PF14338"/>
    </source>
</evidence>
<dbReference type="PANTHER" id="PTHR30015">
    <property type="entry name" value="MRR RESTRICTION SYSTEM PROTEIN"/>
    <property type="match status" value="1"/>
</dbReference>
<gene>
    <name evidence="3" type="ORF">QQ91_017045</name>
</gene>
<feature type="domain" description="Restriction endonuclease type IV Mrr" evidence="1">
    <location>
        <begin position="157"/>
        <end position="277"/>
    </location>
</feature>
<dbReference type="PANTHER" id="PTHR30015:SF7">
    <property type="entry name" value="TYPE IV METHYL-DIRECTED RESTRICTION ENZYME ECOKMRR"/>
    <property type="match status" value="1"/>
</dbReference>
<dbReference type="Pfam" id="PF04471">
    <property type="entry name" value="Mrr_cat"/>
    <property type="match status" value="1"/>
</dbReference>
<evidence type="ECO:0000313" key="3">
    <source>
        <dbReference type="EMBL" id="NEV68811.1"/>
    </source>
</evidence>
<dbReference type="InterPro" id="IPR007560">
    <property type="entry name" value="Restrct_endonuc_IV_Mrr"/>
</dbReference>
<dbReference type="InterPro" id="IPR052906">
    <property type="entry name" value="Type_IV_Methyl-Rstrct_Enzyme"/>
</dbReference>
<dbReference type="Pfam" id="PF14338">
    <property type="entry name" value="Mrr_N"/>
    <property type="match status" value="1"/>
</dbReference>
<dbReference type="AlphaFoldDB" id="A0A0C1YIA8"/>
<accession>A0A0C1YIA8</accession>
<dbReference type="InterPro" id="IPR025745">
    <property type="entry name" value="Mrr-like_N_dom"/>
</dbReference>
<sequence>MTVPDYQSIMLPLLQLAANGREYSLREAIDKLSLHFELSEEETQEMLPSGRQSTFDNRVGWARTYLKKAGLLKSTRRGYFQITNQGQAVLQQNPQSINVKFLEQFPEFIEFKNLKREDSATSTEETINSQGKTPEEALESLVQGLTQELAAELLESIKNCSPGFFERLVIDVLVKMGYGGTRKDASKIVGRSGDGGIDGTINEDRLGLDIIYVQAKRWENPVGRPEVQKFAGALQGFRAKKGIFITSSSFTAEARDFVSRIDNKIILIDGQSLAQYMIEFGVGVSTKEIYEVKKVDLDYFTE</sequence>
<dbReference type="InterPro" id="IPR011856">
    <property type="entry name" value="tRNA_endonuc-like_dom_sf"/>
</dbReference>
<dbReference type="REBASE" id="107888">
    <property type="entry name" value="Lco141951MrrP"/>
</dbReference>
<proteinExistence type="predicted"/>
<reference evidence="3" key="3">
    <citation type="submission" date="2020-02" db="EMBL/GenBank/DDBJ databases">
        <authorList>
            <person name="Sarangi A.N."/>
            <person name="Ghosh S."/>
            <person name="Mukherjee M."/>
            <person name="Tripathy S."/>
        </authorList>
    </citation>
    <scope>NUCLEOTIDE SEQUENCE</scope>
    <source>
        <strain evidence="3">BDU141951</strain>
    </source>
</reference>
<reference evidence="3" key="1">
    <citation type="submission" date="2014-11" db="EMBL/GenBank/DDBJ databases">
        <authorList>
            <person name="Malar M.C."/>
            <person name="Sen D."/>
            <person name="Tripathy S."/>
        </authorList>
    </citation>
    <scope>NUCLEOTIDE SEQUENCE</scope>
    <source>
        <strain evidence="3">BDU141951</strain>
    </source>
</reference>
<keyword evidence="3" id="KW-0540">Nuclease</keyword>
<dbReference type="EMBL" id="JTHE02000003">
    <property type="protein sequence ID" value="NEV68811.1"/>
    <property type="molecule type" value="Genomic_DNA"/>
</dbReference>
<feature type="domain" description="Restriction system protein Mrr-like N-terminal" evidence="2">
    <location>
        <begin position="6"/>
        <end position="91"/>
    </location>
</feature>